<evidence type="ECO:0000256" key="1">
    <source>
        <dbReference type="ARBA" id="ARBA00004123"/>
    </source>
</evidence>
<dbReference type="PRINTS" id="PR00056">
    <property type="entry name" value="HSFDOMAIN"/>
</dbReference>
<dbReference type="AlphaFoldDB" id="A0AAV5AHT7"/>
<dbReference type="InterPro" id="IPR036390">
    <property type="entry name" value="WH_DNA-bd_sf"/>
</dbReference>
<evidence type="ECO:0000259" key="10">
    <source>
        <dbReference type="SMART" id="SM00415"/>
    </source>
</evidence>
<proteinExistence type="inferred from homology"/>
<dbReference type="Gene3D" id="1.10.10.10">
    <property type="entry name" value="Winged helix-like DNA-binding domain superfamily/Winged helix DNA-binding domain"/>
    <property type="match status" value="1"/>
</dbReference>
<dbReference type="PANTHER" id="PTHR10015:SF427">
    <property type="entry name" value="HEAT SHOCK FACTOR PROTEIN"/>
    <property type="match status" value="1"/>
</dbReference>
<dbReference type="GO" id="GO:0005634">
    <property type="term" value="C:nucleus"/>
    <property type="evidence" value="ECO:0007669"/>
    <property type="project" value="UniProtKB-SubCell"/>
</dbReference>
<evidence type="ECO:0000256" key="7">
    <source>
        <dbReference type="ARBA" id="ARBA00062171"/>
    </source>
</evidence>
<keyword evidence="3" id="KW-0805">Transcription regulation</keyword>
<dbReference type="PANTHER" id="PTHR10015">
    <property type="entry name" value="HEAT SHOCK TRANSCRIPTION FACTOR"/>
    <property type="match status" value="1"/>
</dbReference>
<dbReference type="InterPro" id="IPR000232">
    <property type="entry name" value="HSF_DNA-bd"/>
</dbReference>
<gene>
    <name evidence="11" type="ORF">Clacol_006292</name>
</gene>
<keyword evidence="4" id="KW-0238">DNA-binding</keyword>
<reference evidence="11" key="1">
    <citation type="submission" date="2021-10" db="EMBL/GenBank/DDBJ databases">
        <title>De novo Genome Assembly of Clathrus columnatus (Basidiomycota, Fungi) Using Illumina and Nanopore Sequence Data.</title>
        <authorList>
            <person name="Ogiso-Tanaka E."/>
            <person name="Itagaki H."/>
            <person name="Hosoya T."/>
            <person name="Hosaka K."/>
        </authorList>
    </citation>
    <scope>NUCLEOTIDE SEQUENCE</scope>
    <source>
        <strain evidence="11">MO-923</strain>
    </source>
</reference>
<comment type="subunit">
    <text evidence="7">Homotrimer. Homotrimerization increases the affinity of HSF1 to DNA. Interacts with transcriptional coregulator SSA1 on chromatin.</text>
</comment>
<evidence type="ECO:0000256" key="8">
    <source>
        <dbReference type="RuleBase" id="RU004020"/>
    </source>
</evidence>
<dbReference type="GO" id="GO:0043565">
    <property type="term" value="F:sequence-specific DNA binding"/>
    <property type="evidence" value="ECO:0007669"/>
    <property type="project" value="InterPro"/>
</dbReference>
<feature type="region of interest" description="Disordered" evidence="9">
    <location>
        <begin position="129"/>
        <end position="167"/>
    </location>
</feature>
<protein>
    <recommendedName>
        <fullName evidence="10">HSF-type DNA-binding domain-containing protein</fullName>
    </recommendedName>
</protein>
<evidence type="ECO:0000256" key="4">
    <source>
        <dbReference type="ARBA" id="ARBA00023125"/>
    </source>
</evidence>
<sequence>MALTTRKVAFTNPSRSTRQQIPPFLSKLYHMVNDPSTESLIRWSDNGDSFYVFDHERFAKEVLPHWFKHGNFGSFVRQLNNYGFHKVPHLQQGVLRSDAEAEISHFENQYFQRGQSDLLCLIQRKRQGHDTREDSPDFNQPAPPSAQANGTEPDQPSPGPGPLKGAVLDINGILNGIQAIKRHQHTISAELKELHQSNQGLWQEAYAARERHKKHHDTITRILKFLAGVFGQTTNSPRAQEVPHDSPVENGSVVQRRSNRLMIEAAAKNGMDTDDAKMNINDFLESLDFEGGQANDGDRFATVETAGSRAASPSPSIAKESSIMGDVPPSPAPTVATTNAATTPKIAVPTPTPSNINNNNLLSYPFPTINQGQFNSKDFSEAFPANFATSAASNPMTPNDSNALTCSTPPVPNVLGNNDSTQLHNALTSLLNNPSQLQRVLAAFQPQMHMTLPQDPVGKQDDVNVTLNNSSHRNELSSPILPDFRLIPDGQFNPSPGLSLLDPSTNLGILHYPSDDASFNALTQGGQQLQKNYKDTKEVEAEVNLLQGHIDSLIESLGLDPSTSAVLRGDHVDDIVGTSSNDAMLPSTSSQLSDANPDFDFDSFLTQDFDTSGNGLGFAQGFDLSSVAQTNGSEKIGAFLDEVQSVSNGSDITAPDGGEVQHASKTSVDGTNSGTGGMRKRKSDALDYVSDPNAAARTKKKR</sequence>
<keyword evidence="6" id="KW-0539">Nucleus</keyword>
<keyword evidence="12" id="KW-1185">Reference proteome</keyword>
<comment type="subcellular location">
    <subcellularLocation>
        <location evidence="1">Nucleus</location>
    </subcellularLocation>
</comment>
<dbReference type="GO" id="GO:0003700">
    <property type="term" value="F:DNA-binding transcription factor activity"/>
    <property type="evidence" value="ECO:0007669"/>
    <property type="project" value="InterPro"/>
</dbReference>
<keyword evidence="5" id="KW-0804">Transcription</keyword>
<evidence type="ECO:0000313" key="11">
    <source>
        <dbReference type="EMBL" id="GJJ12051.1"/>
    </source>
</evidence>
<dbReference type="SMART" id="SM00415">
    <property type="entry name" value="HSF"/>
    <property type="match status" value="1"/>
</dbReference>
<comment type="caution">
    <text evidence="11">The sequence shown here is derived from an EMBL/GenBank/DDBJ whole genome shotgun (WGS) entry which is preliminary data.</text>
</comment>
<name>A0AAV5AHT7_9AGAM</name>
<evidence type="ECO:0000256" key="3">
    <source>
        <dbReference type="ARBA" id="ARBA00023015"/>
    </source>
</evidence>
<evidence type="ECO:0000256" key="6">
    <source>
        <dbReference type="ARBA" id="ARBA00023242"/>
    </source>
</evidence>
<dbReference type="FunFam" id="1.10.10.10:FF:000027">
    <property type="entry name" value="Heat shock transcription factor 1"/>
    <property type="match status" value="1"/>
</dbReference>
<dbReference type="InterPro" id="IPR036388">
    <property type="entry name" value="WH-like_DNA-bd_sf"/>
</dbReference>
<organism evidence="11 12">
    <name type="scientific">Clathrus columnatus</name>
    <dbReference type="NCBI Taxonomy" id="1419009"/>
    <lineage>
        <taxon>Eukaryota</taxon>
        <taxon>Fungi</taxon>
        <taxon>Dikarya</taxon>
        <taxon>Basidiomycota</taxon>
        <taxon>Agaricomycotina</taxon>
        <taxon>Agaricomycetes</taxon>
        <taxon>Phallomycetidae</taxon>
        <taxon>Phallales</taxon>
        <taxon>Clathraceae</taxon>
        <taxon>Clathrus</taxon>
    </lineage>
</organism>
<dbReference type="Pfam" id="PF00447">
    <property type="entry name" value="HSF_DNA-bind"/>
    <property type="match status" value="1"/>
</dbReference>
<dbReference type="Proteomes" id="UP001050691">
    <property type="component" value="Unassembled WGS sequence"/>
</dbReference>
<feature type="compositionally biased region" description="Polar residues" evidence="9">
    <location>
        <begin position="663"/>
        <end position="672"/>
    </location>
</feature>
<comment type="similarity">
    <text evidence="2 8">Belongs to the HSF family.</text>
</comment>
<evidence type="ECO:0000256" key="5">
    <source>
        <dbReference type="ARBA" id="ARBA00023163"/>
    </source>
</evidence>
<feature type="region of interest" description="Disordered" evidence="9">
    <location>
        <begin position="649"/>
        <end position="702"/>
    </location>
</feature>
<evidence type="ECO:0000256" key="2">
    <source>
        <dbReference type="ARBA" id="ARBA00006403"/>
    </source>
</evidence>
<accession>A0AAV5AHT7</accession>
<evidence type="ECO:0000256" key="9">
    <source>
        <dbReference type="SAM" id="MobiDB-lite"/>
    </source>
</evidence>
<dbReference type="EMBL" id="BPWL01000007">
    <property type="protein sequence ID" value="GJJ12051.1"/>
    <property type="molecule type" value="Genomic_DNA"/>
</dbReference>
<dbReference type="SUPFAM" id="SSF46785">
    <property type="entry name" value="Winged helix' DNA-binding domain"/>
    <property type="match status" value="1"/>
</dbReference>
<evidence type="ECO:0000313" key="12">
    <source>
        <dbReference type="Proteomes" id="UP001050691"/>
    </source>
</evidence>
<feature type="domain" description="HSF-type DNA-binding" evidence="10">
    <location>
        <begin position="20"/>
        <end position="125"/>
    </location>
</feature>